<dbReference type="PROSITE" id="PS01124">
    <property type="entry name" value="HTH_ARAC_FAMILY_2"/>
    <property type="match status" value="1"/>
</dbReference>
<accession>A0A1G9W2F3</accession>
<sequence length="283" mass="32780">MRIGSCGYLASLLRFVYQKSVNLLLQLNLDFLEHRFTFILELGEVFVWIKRSVEQPVIIFRLNGGKLGRPETAVALLRQHMKLIQEMPYRDCKLYLTYVTYDLLKNFSKSNSLQEIGSIHHLLDAYSTLAEFQAWMEDVVRALASEFDVPKSLSRKEELVLEIKDYVDNHLQDAQLSIEQVADNFSFSVSYIRQLFKEIMNVSLAEYMLQERIERVKAKLISNQLSVMEIADQCGFLSKGHFFATFKKFTTLTPKQYREIYEKNKNSPNAEKPFIGTVSTSAS</sequence>
<keyword evidence="1" id="KW-0805">Transcription regulation</keyword>
<dbReference type="Gene3D" id="1.10.10.60">
    <property type="entry name" value="Homeodomain-like"/>
    <property type="match status" value="2"/>
</dbReference>
<dbReference type="InterPro" id="IPR009057">
    <property type="entry name" value="Homeodomain-like_sf"/>
</dbReference>
<dbReference type="InterPro" id="IPR018060">
    <property type="entry name" value="HTH_AraC"/>
</dbReference>
<dbReference type="SUPFAM" id="SSF46689">
    <property type="entry name" value="Homeodomain-like"/>
    <property type="match status" value="2"/>
</dbReference>
<evidence type="ECO:0000256" key="3">
    <source>
        <dbReference type="ARBA" id="ARBA00023163"/>
    </source>
</evidence>
<dbReference type="SMART" id="SM00342">
    <property type="entry name" value="HTH_ARAC"/>
    <property type="match status" value="1"/>
</dbReference>
<dbReference type="Proteomes" id="UP000182783">
    <property type="component" value="Unassembled WGS sequence"/>
</dbReference>
<evidence type="ECO:0000313" key="5">
    <source>
        <dbReference type="EMBL" id="SDM78680.1"/>
    </source>
</evidence>
<dbReference type="InterPro" id="IPR020449">
    <property type="entry name" value="Tscrpt_reg_AraC-type_HTH"/>
</dbReference>
<dbReference type="GO" id="GO:0043565">
    <property type="term" value="F:sequence-specific DNA binding"/>
    <property type="evidence" value="ECO:0007669"/>
    <property type="project" value="InterPro"/>
</dbReference>
<evidence type="ECO:0000256" key="2">
    <source>
        <dbReference type="ARBA" id="ARBA00023125"/>
    </source>
</evidence>
<dbReference type="Pfam" id="PF12833">
    <property type="entry name" value="HTH_18"/>
    <property type="match status" value="1"/>
</dbReference>
<dbReference type="AlphaFoldDB" id="A0A1G9W2F3"/>
<dbReference type="EMBL" id="FNGM01000018">
    <property type="protein sequence ID" value="SDM78680.1"/>
    <property type="molecule type" value="Genomic_DNA"/>
</dbReference>
<evidence type="ECO:0000259" key="4">
    <source>
        <dbReference type="PROSITE" id="PS01124"/>
    </source>
</evidence>
<dbReference type="PANTHER" id="PTHR43280:SF2">
    <property type="entry name" value="HTH-TYPE TRANSCRIPTIONAL REGULATOR EXSA"/>
    <property type="match status" value="1"/>
</dbReference>
<keyword evidence="2 5" id="KW-0238">DNA-binding</keyword>
<proteinExistence type="predicted"/>
<name>A0A1G9W2F3_9BACL</name>
<organism evidence="5 6">
    <name type="scientific">Paenibacillus jilunlii</name>
    <dbReference type="NCBI Taxonomy" id="682956"/>
    <lineage>
        <taxon>Bacteria</taxon>
        <taxon>Bacillati</taxon>
        <taxon>Bacillota</taxon>
        <taxon>Bacilli</taxon>
        <taxon>Bacillales</taxon>
        <taxon>Paenibacillaceae</taxon>
        <taxon>Paenibacillus</taxon>
    </lineage>
</organism>
<evidence type="ECO:0000313" key="6">
    <source>
        <dbReference type="Proteomes" id="UP000182783"/>
    </source>
</evidence>
<gene>
    <name evidence="5" type="ORF">SAMN05216191_11880</name>
</gene>
<keyword evidence="3" id="KW-0804">Transcription</keyword>
<dbReference type="GO" id="GO:0003700">
    <property type="term" value="F:DNA-binding transcription factor activity"/>
    <property type="evidence" value="ECO:0007669"/>
    <property type="project" value="InterPro"/>
</dbReference>
<evidence type="ECO:0000256" key="1">
    <source>
        <dbReference type="ARBA" id="ARBA00023015"/>
    </source>
</evidence>
<reference evidence="5 6" key="1">
    <citation type="submission" date="2016-10" db="EMBL/GenBank/DDBJ databases">
        <authorList>
            <person name="de Groot N.N."/>
        </authorList>
    </citation>
    <scope>NUCLEOTIDE SEQUENCE [LARGE SCALE GENOMIC DNA]</scope>
    <source>
        <strain evidence="5 6">CGMCC 1.10239</strain>
    </source>
</reference>
<dbReference type="PANTHER" id="PTHR43280">
    <property type="entry name" value="ARAC-FAMILY TRANSCRIPTIONAL REGULATOR"/>
    <property type="match status" value="1"/>
</dbReference>
<feature type="domain" description="HTH araC/xylS-type" evidence="4">
    <location>
        <begin position="161"/>
        <end position="260"/>
    </location>
</feature>
<dbReference type="PRINTS" id="PR00032">
    <property type="entry name" value="HTHARAC"/>
</dbReference>
<protein>
    <submittedName>
        <fullName evidence="5">AraC-type DNA-binding protein</fullName>
    </submittedName>
</protein>